<dbReference type="EMBL" id="JI178953">
    <property type="protein sequence ID" value="ADY48179.1"/>
    <property type="molecule type" value="mRNA"/>
</dbReference>
<dbReference type="InterPro" id="IPR038412">
    <property type="entry name" value="Pepsin-I3_sf"/>
</dbReference>
<dbReference type="Pfam" id="PF06394">
    <property type="entry name" value="Pepsin-I3"/>
    <property type="match status" value="1"/>
</dbReference>
<organism evidence="2">
    <name type="scientific">Ascaris suum</name>
    <name type="common">Pig roundworm</name>
    <name type="synonym">Ascaris lumbricoides</name>
    <dbReference type="NCBI Taxonomy" id="6253"/>
    <lineage>
        <taxon>Eukaryota</taxon>
        <taxon>Metazoa</taxon>
        <taxon>Ecdysozoa</taxon>
        <taxon>Nematoda</taxon>
        <taxon>Chromadorea</taxon>
        <taxon>Rhabditida</taxon>
        <taxon>Spirurina</taxon>
        <taxon>Ascaridomorpha</taxon>
        <taxon>Ascaridoidea</taxon>
        <taxon>Ascarididae</taxon>
        <taxon>Ascaris</taxon>
    </lineage>
</organism>
<dbReference type="InterPro" id="IPR010480">
    <property type="entry name" value="Pepsin-I3"/>
</dbReference>
<feature type="domain" description="Pepsin inhibitor-3-like repeated" evidence="1">
    <location>
        <begin position="26"/>
        <end position="57"/>
    </location>
</feature>
<evidence type="ECO:0000259" key="1">
    <source>
        <dbReference type="Pfam" id="PF06394"/>
    </source>
</evidence>
<dbReference type="MEROPS" id="I33.001"/>
<reference evidence="2" key="1">
    <citation type="journal article" date="2011" name="Genome Res.">
        <title>Deep small RNA sequencing from the nematode Ascaris reveals conservation, functional diversification, and novel developmental profiles.</title>
        <authorList>
            <person name="Wang J."/>
            <person name="Czech B."/>
            <person name="Crunk A."/>
            <person name="Wallace A."/>
            <person name="Mitreva M."/>
            <person name="Hannon G.J."/>
            <person name="Davis R.E."/>
        </authorList>
    </citation>
    <scope>NUCLEOTIDE SEQUENCE</scope>
</reference>
<name>F1LDH5_ASCSU</name>
<dbReference type="AlphaFoldDB" id="F1LDH5"/>
<evidence type="ECO:0000313" key="2">
    <source>
        <dbReference type="EMBL" id="ADY48179.1"/>
    </source>
</evidence>
<dbReference type="SUPFAM" id="SSF55149">
    <property type="entry name" value="Pepsin inhibitor-3"/>
    <property type="match status" value="1"/>
</dbReference>
<protein>
    <submittedName>
        <fullName evidence="2">Major pepsin inhibitor 3</fullName>
    </submittedName>
</protein>
<accession>F1LDH5</accession>
<proteinExistence type="evidence at transcript level"/>
<sequence length="95" mass="10903">MKEAESYKARLEECQKIHDFSNNCTKPPSFCGGNDIKMYNFAGCIVLGNKLYKNGEHTFVTFHLTTMLSWIISTKILLNSIGSNRWNGFPKTHHF</sequence>
<dbReference type="Gene3D" id="3.30.1120.50">
    <property type="entry name" value="Pepsin inhibitor-3"/>
    <property type="match status" value="2"/>
</dbReference>